<comment type="caution">
    <text evidence="2">The sequence shown here is derived from an EMBL/GenBank/DDBJ whole genome shotgun (WGS) entry which is preliminary data.</text>
</comment>
<reference evidence="3" key="1">
    <citation type="submission" date="2023-07" db="EMBL/GenBank/DDBJ databases">
        <title>Paracoccus sp. MBLB3053 whole genome sequence.</title>
        <authorList>
            <person name="Hwang C.Y."/>
            <person name="Cho E.-S."/>
            <person name="Seo M.-J."/>
        </authorList>
    </citation>
    <scope>NUCLEOTIDE SEQUENCE [LARGE SCALE GENOMIC DNA]</scope>
    <source>
        <strain evidence="3">MBLB3053</strain>
    </source>
</reference>
<dbReference type="Pfam" id="PF05136">
    <property type="entry name" value="Phage_portal_2"/>
    <property type="match status" value="1"/>
</dbReference>
<dbReference type="InterPro" id="IPR006429">
    <property type="entry name" value="Phage_lambda_portal"/>
</dbReference>
<protein>
    <submittedName>
        <fullName evidence="2">Phage portal protein</fullName>
    </submittedName>
</protein>
<dbReference type="NCBIfam" id="TIGR01539">
    <property type="entry name" value="portal_lambda"/>
    <property type="match status" value="1"/>
</dbReference>
<dbReference type="RefSeq" id="WP_311159522.1">
    <property type="nucleotide sequence ID" value="NZ_JAVQLW010000001.1"/>
</dbReference>
<evidence type="ECO:0000256" key="1">
    <source>
        <dbReference type="SAM" id="MobiDB-lite"/>
    </source>
</evidence>
<sequence>MNLLERSIAAVAPRWAMSRARARAVTAHYDAAGVGRRTSSMKAARTDADAAARQRLRMAWYARDMVRNTPFAARAQSVICGGIVGDGILPKVVLDSPELNDTARKLVRDRGLKLIEAHFDTCAIDRQGRQNLYGLQRLVANTVVDAGECLVRVYRSHPDPKALQLQLDVLEPDFLDESKFGLLGNGNEIRDGIEYDAAGHRVAYWLFTQHPGGDWSPGRRPGISERIPAGEILHVFRQDRPGQMRGVTWFAPVMMRLQDLADHEDAQLMRQKIAACFAAFRVRAEGGKDGEIKELAPGLIYDLGEDEDIKFATPPSVEGYDEFTRSALRSVAAGMGVTYEALTGDLGQVNFSSARMGRLEMDQNISAWQWLMLIPQMMQPLAAAFVDAWNARDGADLVKAGLPADIWHFLRLEWQPPRKVIVDPTREITALGDAVRNGFASRQQVVRQLGVDPERLIEEIAQDRADARRLGLSFDSDPGAKAGNGPPPGEAEEAIRDRQVES</sequence>
<accession>A0ABU2HQM8</accession>
<evidence type="ECO:0000313" key="2">
    <source>
        <dbReference type="EMBL" id="MDS9467343.1"/>
    </source>
</evidence>
<proteinExistence type="predicted"/>
<feature type="compositionally biased region" description="Basic and acidic residues" evidence="1">
    <location>
        <begin position="493"/>
        <end position="502"/>
    </location>
</feature>
<evidence type="ECO:0000313" key="3">
    <source>
        <dbReference type="Proteomes" id="UP001269144"/>
    </source>
</evidence>
<gene>
    <name evidence="2" type="ORF">RGQ15_07115</name>
</gene>
<organism evidence="2 3">
    <name type="scientific">Paracoccus aurantius</name>
    <dbReference type="NCBI Taxonomy" id="3073814"/>
    <lineage>
        <taxon>Bacteria</taxon>
        <taxon>Pseudomonadati</taxon>
        <taxon>Pseudomonadota</taxon>
        <taxon>Alphaproteobacteria</taxon>
        <taxon>Rhodobacterales</taxon>
        <taxon>Paracoccaceae</taxon>
        <taxon>Paracoccus</taxon>
    </lineage>
</organism>
<feature type="region of interest" description="Disordered" evidence="1">
    <location>
        <begin position="469"/>
        <end position="502"/>
    </location>
</feature>
<dbReference type="EMBL" id="JAVQLW010000001">
    <property type="protein sequence ID" value="MDS9467343.1"/>
    <property type="molecule type" value="Genomic_DNA"/>
</dbReference>
<dbReference type="Proteomes" id="UP001269144">
    <property type="component" value="Unassembled WGS sequence"/>
</dbReference>
<keyword evidence="3" id="KW-1185">Reference proteome</keyword>
<name>A0ABU2HQM8_9RHOB</name>